<protein>
    <submittedName>
        <fullName evidence="2">Uncharacterized protein</fullName>
    </submittedName>
</protein>
<accession>A0ABR1AUW1</accession>
<gene>
    <name evidence="2" type="ORF">RUM44_010195</name>
</gene>
<proteinExistence type="predicted"/>
<evidence type="ECO:0000256" key="1">
    <source>
        <dbReference type="SAM" id="MobiDB-lite"/>
    </source>
</evidence>
<name>A0ABR1AUW1_POLSC</name>
<feature type="region of interest" description="Disordered" evidence="1">
    <location>
        <begin position="1"/>
        <end position="104"/>
    </location>
</feature>
<sequence>MDESNLSQGRGDVAADTECHQKKPSPPGHRLTKTKENEKKRQTQADAHQAGNPNPRPCKFATGYRCHPPPADSFSNAIPNKKRKKNPRRPFCFPLVQRQNGPTT</sequence>
<reference evidence="2 3" key="1">
    <citation type="submission" date="2023-09" db="EMBL/GenBank/DDBJ databases">
        <title>Genomes of two closely related lineages of the louse Polyplax serrata with different host specificities.</title>
        <authorList>
            <person name="Martinu J."/>
            <person name="Tarabai H."/>
            <person name="Stefka J."/>
            <person name="Hypsa V."/>
        </authorList>
    </citation>
    <scope>NUCLEOTIDE SEQUENCE [LARGE SCALE GENOMIC DNA]</scope>
    <source>
        <strain evidence="2">98ZLc_SE</strain>
    </source>
</reference>
<evidence type="ECO:0000313" key="3">
    <source>
        <dbReference type="Proteomes" id="UP001359485"/>
    </source>
</evidence>
<dbReference type="EMBL" id="JAWJWF010000045">
    <property type="protein sequence ID" value="KAK6627716.1"/>
    <property type="molecule type" value="Genomic_DNA"/>
</dbReference>
<feature type="compositionally biased region" description="Basic and acidic residues" evidence="1">
    <location>
        <begin position="33"/>
        <end position="43"/>
    </location>
</feature>
<dbReference type="Proteomes" id="UP001359485">
    <property type="component" value="Unassembled WGS sequence"/>
</dbReference>
<evidence type="ECO:0000313" key="2">
    <source>
        <dbReference type="EMBL" id="KAK6627716.1"/>
    </source>
</evidence>
<keyword evidence="3" id="KW-1185">Reference proteome</keyword>
<comment type="caution">
    <text evidence="2">The sequence shown here is derived from an EMBL/GenBank/DDBJ whole genome shotgun (WGS) entry which is preliminary data.</text>
</comment>
<organism evidence="2 3">
    <name type="scientific">Polyplax serrata</name>
    <name type="common">Common mouse louse</name>
    <dbReference type="NCBI Taxonomy" id="468196"/>
    <lineage>
        <taxon>Eukaryota</taxon>
        <taxon>Metazoa</taxon>
        <taxon>Ecdysozoa</taxon>
        <taxon>Arthropoda</taxon>
        <taxon>Hexapoda</taxon>
        <taxon>Insecta</taxon>
        <taxon>Pterygota</taxon>
        <taxon>Neoptera</taxon>
        <taxon>Paraneoptera</taxon>
        <taxon>Psocodea</taxon>
        <taxon>Troctomorpha</taxon>
        <taxon>Phthiraptera</taxon>
        <taxon>Anoplura</taxon>
        <taxon>Polyplacidae</taxon>
        <taxon>Polyplax</taxon>
    </lineage>
</organism>